<dbReference type="PANTHER" id="PTHR43784">
    <property type="entry name" value="GDSL-LIKE LIPASE/ACYLHYDROLASE, PUTATIVE (AFU_ORTHOLOGUE AFUA_2G00820)-RELATED"/>
    <property type="match status" value="1"/>
</dbReference>
<evidence type="ECO:0000313" key="2">
    <source>
        <dbReference type="EMBL" id="MFD1232419.1"/>
    </source>
</evidence>
<gene>
    <name evidence="2" type="ORF">ACFQ34_03915</name>
</gene>
<comment type="caution">
    <text evidence="2">The sequence shown here is derived from an EMBL/GenBank/DDBJ whole genome shotgun (WGS) entry which is preliminary data.</text>
</comment>
<dbReference type="Gene3D" id="3.40.50.1110">
    <property type="entry name" value="SGNH hydrolase"/>
    <property type="match status" value="1"/>
</dbReference>
<evidence type="ECO:0000313" key="3">
    <source>
        <dbReference type="Proteomes" id="UP001597182"/>
    </source>
</evidence>
<protein>
    <submittedName>
        <fullName evidence="2">GDSL-type esterase/lipase family protein</fullName>
    </submittedName>
</protein>
<dbReference type="SUPFAM" id="SSF52266">
    <property type="entry name" value="SGNH hydrolase"/>
    <property type="match status" value="1"/>
</dbReference>
<dbReference type="InterPro" id="IPR053140">
    <property type="entry name" value="GDSL_Rv0518-like"/>
</dbReference>
<sequence>MGARVRDLTARRRVVAAIAVLVTVVAGVVVAGTVRGTASAEAGQVPAGDPACGPAWVTAWQTSPQPGPEAAAAGGRFGGRTLRMVLRPQSTGSEIRVRLSNRYGQVPLLVAAASAATTRTGAGTRGGAPRPVLFDGRAEVTIPAGAEIVSDPVPFVAQAGLPVSVSVFLPQEPDRVATHPLALQTSWVSAPGNHVDSTSGAAFGTPVTAWFVVTGLDVLVPRAEHAVVLVGDSITDGLGSDPDENDRWSDALSARLATEGGAAQMSVLNAGISGNQLLADAFGVGDSPATRFRFDVAAAAGVTDVVLHIGTNDIAEGRAADQIEAGLVRFADQARAAGLRVFLTTITPSRTGPRGTAAGQATRTAVNAWVLGQGPAHSDGVFDFAAAVADPARPDRLAPAYDSGDGLHLSAAGYRALAGAVRTDALAGSPCLAGDAASSVVVSGGR</sequence>
<accession>A0ABW3VBD3</accession>
<name>A0ABW3VBD3_9PSEU</name>
<keyword evidence="3" id="KW-1185">Reference proteome</keyword>
<reference evidence="3" key="1">
    <citation type="journal article" date="2019" name="Int. J. Syst. Evol. Microbiol.">
        <title>The Global Catalogue of Microorganisms (GCM) 10K type strain sequencing project: providing services to taxonomists for standard genome sequencing and annotation.</title>
        <authorList>
            <consortium name="The Broad Institute Genomics Platform"/>
            <consortium name="The Broad Institute Genome Sequencing Center for Infectious Disease"/>
            <person name="Wu L."/>
            <person name="Ma J."/>
        </authorList>
    </citation>
    <scope>NUCLEOTIDE SEQUENCE [LARGE SCALE GENOMIC DNA]</scope>
    <source>
        <strain evidence="3">CCUG 49018</strain>
    </source>
</reference>
<organism evidence="2 3">
    <name type="scientific">Pseudonocardia benzenivorans</name>
    <dbReference type="NCBI Taxonomy" id="228005"/>
    <lineage>
        <taxon>Bacteria</taxon>
        <taxon>Bacillati</taxon>
        <taxon>Actinomycetota</taxon>
        <taxon>Actinomycetes</taxon>
        <taxon>Pseudonocardiales</taxon>
        <taxon>Pseudonocardiaceae</taxon>
        <taxon>Pseudonocardia</taxon>
    </lineage>
</organism>
<proteinExistence type="predicted"/>
<dbReference type="InterPro" id="IPR036514">
    <property type="entry name" value="SGNH_hydro_sf"/>
</dbReference>
<dbReference type="EMBL" id="JBHTMB010000023">
    <property type="protein sequence ID" value="MFD1232419.1"/>
    <property type="molecule type" value="Genomic_DNA"/>
</dbReference>
<dbReference type="Proteomes" id="UP001597182">
    <property type="component" value="Unassembled WGS sequence"/>
</dbReference>
<dbReference type="RefSeq" id="WP_346091238.1">
    <property type="nucleotide sequence ID" value="NZ_BAABKS010000020.1"/>
</dbReference>
<dbReference type="Pfam" id="PF13472">
    <property type="entry name" value="Lipase_GDSL_2"/>
    <property type="match status" value="1"/>
</dbReference>
<feature type="domain" description="SGNH hydrolase-type esterase" evidence="1">
    <location>
        <begin position="230"/>
        <end position="416"/>
    </location>
</feature>
<dbReference type="PANTHER" id="PTHR43784:SF2">
    <property type="entry name" value="GDSL-LIKE LIPASE_ACYLHYDROLASE, PUTATIVE (AFU_ORTHOLOGUE AFUA_2G00820)-RELATED"/>
    <property type="match status" value="1"/>
</dbReference>
<evidence type="ECO:0000259" key="1">
    <source>
        <dbReference type="Pfam" id="PF13472"/>
    </source>
</evidence>
<dbReference type="InterPro" id="IPR013830">
    <property type="entry name" value="SGNH_hydro"/>
</dbReference>